<sequence>MTKKIPQLSAEQLASELEIDLETIARAKALDEAGFYQDSKKEGYYWGRGFDYASLAMSYALNQKFDEAKADFKKAAEYQLRPLKMAFDPTDPEFIGEKVSRGNQAINVVSCFNCAMAAGELAIAKEACLLYPEGHFPGNPKPNTTDDFVHALKAWFNGDHDKASAHCQKRLDEYTAKPSKKISGCSNYFTLHLALWGIIHTDALSFEDGIKRNLAIWHHDARYGEESGTARGHYAEFAVALTNLGIHAGMEQPVIDPFIPQGLVWSKSVRD</sequence>
<organism evidence="1 2">
    <name type="scientific">Shewanella chilikensis</name>
    <dbReference type="NCBI Taxonomy" id="558541"/>
    <lineage>
        <taxon>Bacteria</taxon>
        <taxon>Pseudomonadati</taxon>
        <taxon>Pseudomonadota</taxon>
        <taxon>Gammaproteobacteria</taxon>
        <taxon>Alteromonadales</taxon>
        <taxon>Shewanellaceae</taxon>
        <taxon>Shewanella</taxon>
    </lineage>
</organism>
<evidence type="ECO:0000313" key="1">
    <source>
        <dbReference type="EMBL" id="QIJ02996.1"/>
    </source>
</evidence>
<dbReference type="RefSeq" id="WP_165564318.1">
    <property type="nucleotide sequence ID" value="NZ_CP045857.1"/>
</dbReference>
<dbReference type="AlphaFoldDB" id="A0A6G7LME8"/>
<dbReference type="KEGG" id="schk:GII14_01610"/>
<accession>A0A6G7LME8</accession>
<reference evidence="1 2" key="1">
    <citation type="submission" date="2019-11" db="EMBL/GenBank/DDBJ databases">
        <title>Complete Genome Sequence of Shewanella chilikensis Strain DC57, Isolated from Corroded Seal Rings at a floating production facility in Australia.</title>
        <authorList>
            <person name="Salgar-Chaparro S.J."/>
            <person name="Castillo-Villamizar G.A."/>
            <person name="Poehlein A."/>
            <person name="Daniel R."/>
            <person name="Machuca L."/>
        </authorList>
    </citation>
    <scope>NUCLEOTIDE SEQUENCE [LARGE SCALE GENOMIC DNA]</scope>
    <source>
        <strain evidence="1 2">DC57</strain>
    </source>
</reference>
<proteinExistence type="predicted"/>
<dbReference type="EMBL" id="CP045857">
    <property type="protein sequence ID" value="QIJ02996.1"/>
    <property type="molecule type" value="Genomic_DNA"/>
</dbReference>
<protein>
    <submittedName>
        <fullName evidence="1">Uncharacterized protein</fullName>
    </submittedName>
</protein>
<evidence type="ECO:0000313" key="2">
    <source>
        <dbReference type="Proteomes" id="UP000502117"/>
    </source>
</evidence>
<gene>
    <name evidence="1" type="ORF">GII14_01610</name>
</gene>
<name>A0A6G7LME8_9GAMM</name>
<dbReference type="Proteomes" id="UP000502117">
    <property type="component" value="Chromosome"/>
</dbReference>